<organism evidence="1 2">
    <name type="scientific">Marinobacter profundi</name>
    <dbReference type="NCBI Taxonomy" id="2666256"/>
    <lineage>
        <taxon>Bacteria</taxon>
        <taxon>Pseudomonadati</taxon>
        <taxon>Pseudomonadota</taxon>
        <taxon>Gammaproteobacteria</taxon>
        <taxon>Pseudomonadales</taxon>
        <taxon>Marinobacteraceae</taxon>
        <taxon>Marinobacter</taxon>
    </lineage>
</organism>
<comment type="caution">
    <text evidence="1">The sequence shown here is derived from an EMBL/GenBank/DDBJ whole genome shotgun (WGS) entry which is preliminary data.</text>
</comment>
<accession>A0A2G1UGD1</accession>
<evidence type="ECO:0000313" key="1">
    <source>
        <dbReference type="EMBL" id="PHQ13543.1"/>
    </source>
</evidence>
<gene>
    <name evidence="1" type="ORF">CLH61_17910</name>
</gene>
<dbReference type="InterPro" id="IPR050708">
    <property type="entry name" value="T6SS_VgrG/RHS"/>
</dbReference>
<dbReference type="PANTHER" id="PTHR32305">
    <property type="match status" value="1"/>
</dbReference>
<dbReference type="EMBL" id="NTFH01000022">
    <property type="protein sequence ID" value="PHQ13543.1"/>
    <property type="molecule type" value="Genomic_DNA"/>
</dbReference>
<proteinExistence type="predicted"/>
<dbReference type="PANTHER" id="PTHR32305:SF15">
    <property type="entry name" value="PROTEIN RHSA-RELATED"/>
    <property type="match status" value="1"/>
</dbReference>
<evidence type="ECO:0000313" key="2">
    <source>
        <dbReference type="Proteomes" id="UP000231409"/>
    </source>
</evidence>
<dbReference type="InterPro" id="IPR022385">
    <property type="entry name" value="Rhs_assc_core"/>
</dbReference>
<protein>
    <submittedName>
        <fullName evidence="1">Uncharacterized protein</fullName>
    </submittedName>
</protein>
<dbReference type="Proteomes" id="UP000231409">
    <property type="component" value="Unassembled WGS sequence"/>
</dbReference>
<sequence>MVSLPRTGLRRTICATPNGSTRALADASGSLTDSYDYDAFWVLLNSSGDTENAYRYTGEQLDPSLDQYYLRARYYDQSSGRFTQIDTWMGHNSNPITLHKYLYGNADPVTYTDPTGKFSLGSISVAQSINAVLTTASVVGTGFELYGYASGNKEVSAENVGWTAIILLSGPAVGKVLKGAAAIRAGKALEAAAKSGNLGKLILTSGRTSEVVLRRFIPGGSKNSFKPSANIASGYKYQFKIGETTVEFKWHAPDLAAAKKFPDSNSGSIWTAQIKIGRKLLGADGKLYSRPSNETHIPIDIF</sequence>
<dbReference type="Gene3D" id="2.180.10.10">
    <property type="entry name" value="RHS repeat-associated core"/>
    <property type="match status" value="1"/>
</dbReference>
<name>A0A2G1UGD1_9GAMM</name>
<reference evidence="1 2" key="1">
    <citation type="submission" date="2017-09" db="EMBL/GenBank/DDBJ databases">
        <title>The draft genome sequences of Marinobacter sp. PWS21.</title>
        <authorList>
            <person name="Cao J."/>
        </authorList>
    </citation>
    <scope>NUCLEOTIDE SEQUENCE [LARGE SCALE GENOMIC DNA]</scope>
    <source>
        <strain evidence="1 2">PWS21</strain>
    </source>
</reference>
<dbReference type="AlphaFoldDB" id="A0A2G1UGD1"/>
<dbReference type="NCBIfam" id="TIGR03696">
    <property type="entry name" value="Rhs_assc_core"/>
    <property type="match status" value="1"/>
</dbReference>
<keyword evidence="2" id="KW-1185">Reference proteome</keyword>